<gene>
    <name evidence="1" type="ORF">D187_008809</name>
</gene>
<evidence type="ECO:0000313" key="1">
    <source>
        <dbReference type="EMBL" id="EPX62621.1"/>
    </source>
</evidence>
<comment type="caution">
    <text evidence="1">The sequence shown here is derived from an EMBL/GenBank/DDBJ whole genome shotgun (WGS) entry which is preliminary data.</text>
</comment>
<dbReference type="AlphaFoldDB" id="S9PHW1"/>
<name>S9PHW1_CYSF2</name>
<dbReference type="EMBL" id="ANAH02000007">
    <property type="protein sequence ID" value="EPX62621.1"/>
    <property type="molecule type" value="Genomic_DNA"/>
</dbReference>
<evidence type="ECO:0000313" key="2">
    <source>
        <dbReference type="Proteomes" id="UP000011682"/>
    </source>
</evidence>
<dbReference type="OrthoDB" id="5522601at2"/>
<proteinExistence type="predicted"/>
<protein>
    <submittedName>
        <fullName evidence="1">Uncharacterized protein</fullName>
    </submittedName>
</protein>
<organism evidence="1 2">
    <name type="scientific">Cystobacter fuscus (strain ATCC 25194 / DSM 2262 / NBRC 100088 / M29)</name>
    <dbReference type="NCBI Taxonomy" id="1242864"/>
    <lineage>
        <taxon>Bacteria</taxon>
        <taxon>Pseudomonadati</taxon>
        <taxon>Myxococcota</taxon>
        <taxon>Myxococcia</taxon>
        <taxon>Myxococcales</taxon>
        <taxon>Cystobacterineae</taxon>
        <taxon>Archangiaceae</taxon>
        <taxon>Cystobacter</taxon>
    </lineage>
</organism>
<dbReference type="RefSeq" id="WP_002621523.1">
    <property type="nucleotide sequence ID" value="NZ_ANAH02000007.1"/>
</dbReference>
<dbReference type="Proteomes" id="UP000011682">
    <property type="component" value="Unassembled WGS sequence"/>
</dbReference>
<reference evidence="1" key="1">
    <citation type="submission" date="2013-05" db="EMBL/GenBank/DDBJ databases">
        <title>Genome assembly of Cystobacter fuscus DSM 2262.</title>
        <authorList>
            <person name="Sharma G."/>
            <person name="Khatri I."/>
            <person name="Kaur C."/>
            <person name="Mayilraj S."/>
            <person name="Subramanian S."/>
        </authorList>
    </citation>
    <scope>NUCLEOTIDE SEQUENCE [LARGE SCALE GENOMIC DNA]</scope>
    <source>
        <strain evidence="1">DSM 2262</strain>
    </source>
</reference>
<accession>S9PHW1</accession>
<keyword evidence="2" id="KW-1185">Reference proteome</keyword>
<sequence>MLLKHLYRISLEEPPLWCFFIGVGGQTSDMMEGLRIERLHAYIHGFKNAQREMSVEDEEASAFFDWLIETGEFPGQGWHCKYLSDEGGDELRAIGKFFGLLHKYLLEQRPAWFLDLNKAPQPSQIHRGSGEPVRPDIRLPGHVDVAASSR</sequence>